<dbReference type="EMBL" id="JBEDNY010000001">
    <property type="protein sequence ID" value="MEZ3162311.1"/>
    <property type="molecule type" value="Genomic_DNA"/>
</dbReference>
<dbReference type="AlphaFoldDB" id="A0ABD5LWC0"/>
<keyword evidence="3" id="KW-1185">Reference proteome</keyword>
<evidence type="ECO:0000313" key="2">
    <source>
        <dbReference type="EMBL" id="MEZ3162311.1"/>
    </source>
</evidence>
<evidence type="ECO:0000256" key="1">
    <source>
        <dbReference type="SAM" id="Phobius"/>
    </source>
</evidence>
<evidence type="ECO:0008006" key="4">
    <source>
        <dbReference type="Google" id="ProtNLM"/>
    </source>
</evidence>
<organism evidence="2 3">
    <name type="scientific">Halorubrum miltondacostae</name>
    <dbReference type="NCBI Taxonomy" id="3076378"/>
    <lineage>
        <taxon>Archaea</taxon>
        <taxon>Methanobacteriati</taxon>
        <taxon>Methanobacteriota</taxon>
        <taxon>Stenosarchaea group</taxon>
        <taxon>Halobacteria</taxon>
        <taxon>Halobacteriales</taxon>
        <taxon>Haloferacaceae</taxon>
        <taxon>Halorubrum</taxon>
    </lineage>
</organism>
<name>A0ABD5LWC0_9EURY</name>
<feature type="transmembrane region" description="Helical" evidence="1">
    <location>
        <begin position="50"/>
        <end position="68"/>
    </location>
</feature>
<gene>
    <name evidence="2" type="ORF">ABNG04_00215</name>
</gene>
<sequence>MADVNRRLSLTLLLGVFGTIVASILDVTLFGSTLFVDSTLDFFSNKKDSLSVIVSTLLLTTYLMQYLIQSRQADLSERQEKLMRSGFTPILGVTEREWGSERDDENNIQHQKANKVYVNLVNNGNSAARNLRLWTGVKYDLDCCSNTYYSSHTVPLTRTEEGTWWPTDQGGAISESDNGSVEFKASPKLKEMNSNTLRSDDVVGTNHIGDVLKDIGSDNEQVSIILAIKYQTATGDEQEITIGGYREKINQFRSKDWKLEGAHELGPEDYEELKKDVF</sequence>
<keyword evidence="1" id="KW-1133">Transmembrane helix</keyword>
<dbReference type="RefSeq" id="WP_371158999.1">
    <property type="nucleotide sequence ID" value="NZ_JBEDNX010000006.1"/>
</dbReference>
<keyword evidence="1" id="KW-0472">Membrane</keyword>
<feature type="transmembrane region" description="Helical" evidence="1">
    <location>
        <begin position="12"/>
        <end position="30"/>
    </location>
</feature>
<accession>A0ABD5LWC0</accession>
<evidence type="ECO:0000313" key="3">
    <source>
        <dbReference type="Proteomes" id="UP001567572"/>
    </source>
</evidence>
<dbReference type="Proteomes" id="UP001567572">
    <property type="component" value="Unassembled WGS sequence"/>
</dbReference>
<protein>
    <recommendedName>
        <fullName evidence="4">SMODS-associating 2TM beta-strand rich effector domain-containing protein</fullName>
    </recommendedName>
</protein>
<keyword evidence="1" id="KW-0812">Transmembrane</keyword>
<reference evidence="2 3" key="1">
    <citation type="submission" date="2024-06" db="EMBL/GenBank/DDBJ databases">
        <title>Halorubrum miltondacostae sp. nov., a potential PHA producer isolated from an inland solar saltern in Rio Maior, Portugal.</title>
        <authorList>
            <person name="Albuquerque L."/>
            <person name="Viver T."/>
            <person name="Barroso C."/>
            <person name="Claudino R."/>
            <person name="Galvan M."/>
            <person name="Simoes G."/>
            <person name="Lobo Da Cunha A."/>
            <person name="Egas C."/>
        </authorList>
    </citation>
    <scope>NUCLEOTIDE SEQUENCE [LARGE SCALE GENOMIC DNA]</scope>
    <source>
        <strain evidence="2 3">RMP-11</strain>
    </source>
</reference>
<proteinExistence type="predicted"/>
<comment type="caution">
    <text evidence="2">The sequence shown here is derived from an EMBL/GenBank/DDBJ whole genome shotgun (WGS) entry which is preliminary data.</text>
</comment>